<dbReference type="eggNOG" id="COG1840">
    <property type="taxonomic scope" value="Bacteria"/>
</dbReference>
<sequence>MRKKMLAISLIFVMALGFAFANGTNESKTPITTTDRPDWAKGVDEVTGTLTVYTTMEETQQELLLKLWKECYPKCKIEIVADSVGTLATKIRSDATSGADVVIGGMFAADGEKYHDILQPYTSTLDKEQGFHDPSEYYTFYDVQVMCLVVNPNVLKQLGVSVKGYKDLLQPALKGKIILADPSASSSGWRQLQTILAVMGDKFDDEKGWTYVKQLMENSFSTNSSKDVYNLVNEGEYAVGLSYESTPAGIIAGGGATMQIIYMNEGNTAMPGGAAIVKDAPNLVAAKAMIDLLASTDFQNMRTDLAGRGSNKLCKPSSLPNSDTLGLVDLDYEYLMKNKTKMTDHWNQLWAEVNR</sequence>
<reference evidence="3 4" key="1">
    <citation type="submission" date="2011-11" db="EMBL/GenBank/DDBJ databases">
        <title>Complete sequence of Spirochaeta sp. grapes.</title>
        <authorList>
            <consortium name="US DOE Joint Genome Institute"/>
            <person name="Lucas S."/>
            <person name="Han J."/>
            <person name="Lapidus A."/>
            <person name="Cheng J.-F."/>
            <person name="Goodwin L."/>
            <person name="Pitluck S."/>
            <person name="Peters L."/>
            <person name="Ovchinnikova G."/>
            <person name="Munk A.C."/>
            <person name="Detter J.C."/>
            <person name="Han C."/>
            <person name="Tapia R."/>
            <person name="Land M."/>
            <person name="Hauser L."/>
            <person name="Kyrpides N."/>
            <person name="Ivanova N."/>
            <person name="Pagani I."/>
            <person name="Ritalahtilisa K."/>
            <person name="Loeffler F."/>
            <person name="Woyke T."/>
        </authorList>
    </citation>
    <scope>NUCLEOTIDE SEQUENCE [LARGE SCALE GENOMIC DNA]</scope>
    <source>
        <strain evidence="4">ATCC BAA-1885 / DSM 22778 / Grapes</strain>
    </source>
</reference>
<dbReference type="Gene3D" id="3.40.190.10">
    <property type="entry name" value="Periplasmic binding protein-like II"/>
    <property type="match status" value="2"/>
</dbReference>
<dbReference type="PANTHER" id="PTHR30006:SF2">
    <property type="entry name" value="ABC TRANSPORTER SUBSTRATE-BINDING PROTEIN"/>
    <property type="match status" value="1"/>
</dbReference>
<protein>
    <submittedName>
        <fullName evidence="3">ABC-type Fe3+ transport system, periplasmic component</fullName>
    </submittedName>
</protein>
<dbReference type="GO" id="GO:0030976">
    <property type="term" value="F:thiamine pyrophosphate binding"/>
    <property type="evidence" value="ECO:0007669"/>
    <property type="project" value="TreeGrafter"/>
</dbReference>
<evidence type="ECO:0000313" key="4">
    <source>
        <dbReference type="Proteomes" id="UP000005632"/>
    </source>
</evidence>
<accession>G8QVB9</accession>
<keyword evidence="4" id="KW-1185">Reference proteome</keyword>
<dbReference type="Pfam" id="PF01547">
    <property type="entry name" value="SBP_bac_1"/>
    <property type="match status" value="1"/>
</dbReference>
<dbReference type="KEGG" id="sgp:SpiGrapes_2674"/>
<evidence type="ECO:0000256" key="1">
    <source>
        <dbReference type="ARBA" id="ARBA00022729"/>
    </source>
</evidence>
<gene>
    <name evidence="3" type="ordered locus">SpiGrapes_2674</name>
</gene>
<dbReference type="SUPFAM" id="SSF53850">
    <property type="entry name" value="Periplasmic binding protein-like II"/>
    <property type="match status" value="1"/>
</dbReference>
<keyword evidence="1 2" id="KW-0732">Signal</keyword>
<dbReference type="GO" id="GO:0030288">
    <property type="term" value="C:outer membrane-bounded periplasmic space"/>
    <property type="evidence" value="ECO:0007669"/>
    <property type="project" value="TreeGrafter"/>
</dbReference>
<dbReference type="HOGENOM" id="CLU_026974_0_2_12"/>
<dbReference type="EMBL" id="CP003155">
    <property type="protein sequence ID" value="AEV30434.1"/>
    <property type="molecule type" value="Genomic_DNA"/>
</dbReference>
<organism evidence="3 4">
    <name type="scientific">Sphaerochaeta pleomorpha (strain ATCC BAA-1885 / DSM 22778 / Grapes)</name>
    <dbReference type="NCBI Taxonomy" id="158190"/>
    <lineage>
        <taxon>Bacteria</taxon>
        <taxon>Pseudomonadati</taxon>
        <taxon>Spirochaetota</taxon>
        <taxon>Spirochaetia</taxon>
        <taxon>Spirochaetales</taxon>
        <taxon>Sphaerochaetaceae</taxon>
        <taxon>Sphaerochaeta</taxon>
    </lineage>
</organism>
<dbReference type="GO" id="GO:0015888">
    <property type="term" value="P:thiamine transport"/>
    <property type="evidence" value="ECO:0007669"/>
    <property type="project" value="TreeGrafter"/>
</dbReference>
<evidence type="ECO:0000313" key="3">
    <source>
        <dbReference type="EMBL" id="AEV30434.1"/>
    </source>
</evidence>
<dbReference type="PANTHER" id="PTHR30006">
    <property type="entry name" value="THIAMINE-BINDING PERIPLASMIC PROTEIN-RELATED"/>
    <property type="match status" value="1"/>
</dbReference>
<name>G8QVB9_SPHPG</name>
<feature type="chain" id="PRO_5003513948" evidence="2">
    <location>
        <begin position="22"/>
        <end position="355"/>
    </location>
</feature>
<feature type="signal peptide" evidence="2">
    <location>
        <begin position="1"/>
        <end position="21"/>
    </location>
</feature>
<dbReference type="STRING" id="158190.SpiGrapes_2674"/>
<dbReference type="Proteomes" id="UP000005632">
    <property type="component" value="Chromosome"/>
</dbReference>
<dbReference type="InterPro" id="IPR006059">
    <property type="entry name" value="SBP"/>
</dbReference>
<dbReference type="RefSeq" id="WP_014271274.1">
    <property type="nucleotide sequence ID" value="NC_016633.1"/>
</dbReference>
<dbReference type="GO" id="GO:0030975">
    <property type="term" value="F:thiamine binding"/>
    <property type="evidence" value="ECO:0007669"/>
    <property type="project" value="TreeGrafter"/>
</dbReference>
<evidence type="ECO:0000256" key="2">
    <source>
        <dbReference type="SAM" id="SignalP"/>
    </source>
</evidence>
<proteinExistence type="predicted"/>
<dbReference type="AlphaFoldDB" id="G8QVB9"/>